<gene>
    <name evidence="3" type="ORF">OA50_02222</name>
</gene>
<dbReference type="Proteomes" id="UP000030960">
    <property type="component" value="Unassembled WGS sequence"/>
</dbReference>
<evidence type="ECO:0000313" key="4">
    <source>
        <dbReference type="Proteomes" id="UP000030960"/>
    </source>
</evidence>
<dbReference type="Pfam" id="PF02321">
    <property type="entry name" value="OEP"/>
    <property type="match status" value="1"/>
</dbReference>
<proteinExistence type="inferred from homology"/>
<dbReference type="InterPro" id="IPR003423">
    <property type="entry name" value="OMP_efflux"/>
</dbReference>
<evidence type="ECO:0000256" key="2">
    <source>
        <dbReference type="SAM" id="Coils"/>
    </source>
</evidence>
<dbReference type="STRING" id="561184.SAMN05216376_1148"/>
<reference evidence="3 4" key="1">
    <citation type="submission" date="2014-10" db="EMBL/GenBank/DDBJ databases">
        <title>Genome sequence of Ponticoccus sp. strain UMTAT08 isolated from clonal culture of toxic dinoflagellate Alexandrium tamiyavanichii.</title>
        <authorList>
            <person name="Gan H.Y."/>
            <person name="Muhd D.-D."/>
            <person name="Mohd Noor M.E."/>
            <person name="Yeong Y.S."/>
            <person name="Usup G."/>
        </authorList>
    </citation>
    <scope>NUCLEOTIDE SEQUENCE [LARGE SCALE GENOMIC DNA]</scope>
    <source>
        <strain evidence="3 4">UMTAT08</strain>
    </source>
</reference>
<name>A0A0B3RPX0_9RHOB</name>
<protein>
    <submittedName>
        <fullName evidence="3">Outer membrane efflux protein</fullName>
    </submittedName>
</protein>
<evidence type="ECO:0000256" key="1">
    <source>
        <dbReference type="ARBA" id="ARBA00007613"/>
    </source>
</evidence>
<accession>A0A0B3RPX0</accession>
<organism evidence="3 4">
    <name type="scientific">Mameliella alba</name>
    <dbReference type="NCBI Taxonomy" id="561184"/>
    <lineage>
        <taxon>Bacteria</taxon>
        <taxon>Pseudomonadati</taxon>
        <taxon>Pseudomonadota</taxon>
        <taxon>Alphaproteobacteria</taxon>
        <taxon>Rhodobacterales</taxon>
        <taxon>Roseobacteraceae</taxon>
        <taxon>Mameliella</taxon>
    </lineage>
</organism>
<dbReference type="Gene3D" id="1.20.1600.10">
    <property type="entry name" value="Outer membrane efflux proteins (OEP)"/>
    <property type="match status" value="1"/>
</dbReference>
<keyword evidence="2" id="KW-0175">Coiled coil</keyword>
<dbReference type="EMBL" id="JSUQ01000008">
    <property type="protein sequence ID" value="KHQ53195.1"/>
    <property type="molecule type" value="Genomic_DNA"/>
</dbReference>
<feature type="coiled-coil region" evidence="2">
    <location>
        <begin position="327"/>
        <end position="386"/>
    </location>
</feature>
<sequence length="438" mass="46855">MRIGRHGLGMIVVAVALSGCMKDMGVVSRFAGGSNPPAEETVARAANASRPDPAQAAPVIHALSLRDTVVEPGTPYASVANAVIASDNRVAAAELHVAQLRADAAKYNWLPAIGPRISLNSLGDFVADLVINQVLFDNGRKKAERDLAKAHVELAAVKLVEDGNDRVDDALKLYIRAEENRELAAHLELALKDMTHFEWIMNERVRGGVSDMSDLNILRQKLASIRARRGEALETARTALEELDAMAGRPLTEVRGLGGLRDASGGAALGVLKAQVERDIAVAEAKIARASHLPSLVASGSVGDSGRLGSLDVGSDSLFSLGTVSDLRAIEASKEAAERRIGDARETADRAIRSQSSQLAAYTRQAKEAELLTRQAKQNLDLFQRQYDGGQRQVMDVVGVYETYAAALETAIELKYKAARAELELARLRGALAEGAQM</sequence>
<dbReference type="GO" id="GO:0015562">
    <property type="term" value="F:efflux transmembrane transporter activity"/>
    <property type="evidence" value="ECO:0007669"/>
    <property type="project" value="InterPro"/>
</dbReference>
<comment type="caution">
    <text evidence="3">The sequence shown here is derived from an EMBL/GenBank/DDBJ whole genome shotgun (WGS) entry which is preliminary data.</text>
</comment>
<dbReference type="SUPFAM" id="SSF56954">
    <property type="entry name" value="Outer membrane efflux proteins (OEP)"/>
    <property type="match status" value="1"/>
</dbReference>
<dbReference type="RefSeq" id="WP_223306192.1">
    <property type="nucleotide sequence ID" value="NZ_JSUQ01000008.1"/>
</dbReference>
<keyword evidence="4" id="KW-1185">Reference proteome</keyword>
<comment type="similarity">
    <text evidence="1">Belongs to the outer membrane factor (OMF) (TC 1.B.17) family.</text>
</comment>
<evidence type="ECO:0000313" key="3">
    <source>
        <dbReference type="EMBL" id="KHQ53195.1"/>
    </source>
</evidence>
<dbReference type="PROSITE" id="PS51257">
    <property type="entry name" value="PROKAR_LIPOPROTEIN"/>
    <property type="match status" value="1"/>
</dbReference>
<dbReference type="AlphaFoldDB" id="A0A0B3RPX0"/>